<proteinExistence type="predicted"/>
<protein>
    <submittedName>
        <fullName evidence="2">Uncharacterized protein</fullName>
    </submittedName>
</protein>
<accession>A0AAV6J2E2</accession>
<keyword evidence="1" id="KW-0472">Membrane</keyword>
<dbReference type="EMBL" id="JACTNZ010000009">
    <property type="protein sequence ID" value="KAG5532909.1"/>
    <property type="molecule type" value="Genomic_DNA"/>
</dbReference>
<reference evidence="2" key="1">
    <citation type="submission" date="2020-08" db="EMBL/GenBank/DDBJ databases">
        <title>Plant Genome Project.</title>
        <authorList>
            <person name="Zhang R.-G."/>
        </authorList>
    </citation>
    <scope>NUCLEOTIDE SEQUENCE</scope>
    <source>
        <strain evidence="2">WSP0</strain>
        <tissue evidence="2">Leaf</tissue>
    </source>
</reference>
<comment type="caution">
    <text evidence="2">The sequence shown here is derived from an EMBL/GenBank/DDBJ whole genome shotgun (WGS) entry which is preliminary data.</text>
</comment>
<keyword evidence="1" id="KW-0812">Transmembrane</keyword>
<evidence type="ECO:0000256" key="1">
    <source>
        <dbReference type="SAM" id="Phobius"/>
    </source>
</evidence>
<dbReference type="Proteomes" id="UP000823749">
    <property type="component" value="Chromosome 9"/>
</dbReference>
<organism evidence="2 3">
    <name type="scientific">Rhododendron griersonianum</name>
    <dbReference type="NCBI Taxonomy" id="479676"/>
    <lineage>
        <taxon>Eukaryota</taxon>
        <taxon>Viridiplantae</taxon>
        <taxon>Streptophyta</taxon>
        <taxon>Embryophyta</taxon>
        <taxon>Tracheophyta</taxon>
        <taxon>Spermatophyta</taxon>
        <taxon>Magnoliopsida</taxon>
        <taxon>eudicotyledons</taxon>
        <taxon>Gunneridae</taxon>
        <taxon>Pentapetalae</taxon>
        <taxon>asterids</taxon>
        <taxon>Ericales</taxon>
        <taxon>Ericaceae</taxon>
        <taxon>Ericoideae</taxon>
        <taxon>Rhodoreae</taxon>
        <taxon>Rhododendron</taxon>
    </lineage>
</organism>
<evidence type="ECO:0000313" key="3">
    <source>
        <dbReference type="Proteomes" id="UP000823749"/>
    </source>
</evidence>
<keyword evidence="1" id="KW-1133">Transmembrane helix</keyword>
<name>A0AAV6J2E2_9ERIC</name>
<keyword evidence="3" id="KW-1185">Reference proteome</keyword>
<gene>
    <name evidence="2" type="ORF">RHGRI_027246</name>
</gene>
<sequence length="76" mass="8704">MVVKPWIICLIAIWLKPFVRGFLKTKILILSIGVHHLLAILWSGTLGFSYQIWHFFDQAHLVLVHLRDSVIGGVRA</sequence>
<feature type="transmembrane region" description="Helical" evidence="1">
    <location>
        <begin position="27"/>
        <end position="53"/>
    </location>
</feature>
<dbReference type="AlphaFoldDB" id="A0AAV6J2E2"/>
<evidence type="ECO:0000313" key="2">
    <source>
        <dbReference type="EMBL" id="KAG5532909.1"/>
    </source>
</evidence>